<dbReference type="EMBL" id="JACHJR010000001">
    <property type="protein sequence ID" value="MBB4949374.1"/>
    <property type="molecule type" value="Genomic_DNA"/>
</dbReference>
<organism evidence="1 2">
    <name type="scientific">Kitasatospora gansuensis</name>
    <dbReference type="NCBI Taxonomy" id="258050"/>
    <lineage>
        <taxon>Bacteria</taxon>
        <taxon>Bacillati</taxon>
        <taxon>Actinomycetota</taxon>
        <taxon>Actinomycetes</taxon>
        <taxon>Kitasatosporales</taxon>
        <taxon>Streptomycetaceae</taxon>
        <taxon>Kitasatospora</taxon>
    </lineage>
</organism>
<sequence length="104" mass="11195">MTHLVEHLAMSTLPRLHHDHNASVDLALTQFTCTGRPEQVVEFLAKVCAALGAMLLAVQILQQRLTETVRHRHGLSNDVGGGATFAGPGAGERTICLDAREGQE</sequence>
<comment type="caution">
    <text evidence="1">The sequence shown here is derived from an EMBL/GenBank/DDBJ whole genome shotgun (WGS) entry which is preliminary data.</text>
</comment>
<reference evidence="1 2" key="1">
    <citation type="submission" date="2020-08" db="EMBL/GenBank/DDBJ databases">
        <title>Sequencing the genomes of 1000 actinobacteria strains.</title>
        <authorList>
            <person name="Klenk H.-P."/>
        </authorList>
    </citation>
    <scope>NUCLEOTIDE SEQUENCE [LARGE SCALE GENOMIC DNA]</scope>
    <source>
        <strain evidence="1 2">DSM 44786</strain>
    </source>
</reference>
<protein>
    <submittedName>
        <fullName evidence="1">Uncharacterized protein</fullName>
    </submittedName>
</protein>
<evidence type="ECO:0000313" key="1">
    <source>
        <dbReference type="EMBL" id="MBB4949374.1"/>
    </source>
</evidence>
<proteinExistence type="predicted"/>
<dbReference type="RefSeq" id="WP_184919660.1">
    <property type="nucleotide sequence ID" value="NZ_JACHJR010000001.1"/>
</dbReference>
<gene>
    <name evidence="1" type="ORF">F4556_004909</name>
</gene>
<name>A0A7W7SF91_9ACTN</name>
<dbReference type="Proteomes" id="UP000573327">
    <property type="component" value="Unassembled WGS sequence"/>
</dbReference>
<dbReference type="AlphaFoldDB" id="A0A7W7SF91"/>
<accession>A0A7W7SF91</accession>
<evidence type="ECO:0000313" key="2">
    <source>
        <dbReference type="Proteomes" id="UP000573327"/>
    </source>
</evidence>
<keyword evidence="2" id="KW-1185">Reference proteome</keyword>